<reference evidence="2" key="1">
    <citation type="submission" date="2018-05" db="EMBL/GenBank/DDBJ databases">
        <authorList>
            <person name="Li Y."/>
        </authorList>
    </citation>
    <scope>NUCLEOTIDE SEQUENCE [LARGE SCALE GENOMIC DNA]</scope>
    <source>
        <strain evidence="2">sk1b4</strain>
    </source>
</reference>
<keyword evidence="2" id="KW-1185">Reference proteome</keyword>
<evidence type="ECO:0000313" key="1">
    <source>
        <dbReference type="EMBL" id="PWF26711.1"/>
    </source>
</evidence>
<dbReference type="InterPro" id="IPR027417">
    <property type="entry name" value="P-loop_NTPase"/>
</dbReference>
<dbReference type="SUPFAM" id="SSF52540">
    <property type="entry name" value="P-loop containing nucleoside triphosphate hydrolases"/>
    <property type="match status" value="1"/>
</dbReference>
<proteinExistence type="predicted"/>
<dbReference type="EMBL" id="QETB01000002">
    <property type="protein sequence ID" value="PWF26711.1"/>
    <property type="molecule type" value="Genomic_DNA"/>
</dbReference>
<dbReference type="AlphaFoldDB" id="A0A2V1K7V5"/>
<protein>
    <submittedName>
        <fullName evidence="1">Uncharacterized protein</fullName>
    </submittedName>
</protein>
<gene>
    <name evidence="1" type="ORF">DD236_05335</name>
</gene>
<sequence>MLVGMFASSSQAAPLIANALGATTLPRHAVLAIDGRTGSGKTTLAGQLAKELASKYSVCRVEVESHIEGWAGLASGLRDLARGPIPQFRAAGACELPVWDWHAEAWGQAERVPARGIASVMLLVGCGSSSRALAPLLDGSIWLDAPKELRKQRVTSREGSPDSWWDMWETQHTELLEQWDSASHATWRVSELSGS</sequence>
<dbReference type="Gene3D" id="3.40.50.300">
    <property type="entry name" value="P-loop containing nucleotide triphosphate hydrolases"/>
    <property type="match status" value="1"/>
</dbReference>
<comment type="caution">
    <text evidence="1">The sequence shown here is derived from an EMBL/GenBank/DDBJ whole genome shotgun (WGS) entry which is preliminary data.</text>
</comment>
<evidence type="ECO:0000313" key="2">
    <source>
        <dbReference type="Proteomes" id="UP000245283"/>
    </source>
</evidence>
<organism evidence="1 2">
    <name type="scientific">Ancrocorticia populi</name>
    <dbReference type="NCBI Taxonomy" id="2175228"/>
    <lineage>
        <taxon>Bacteria</taxon>
        <taxon>Bacillati</taxon>
        <taxon>Actinomycetota</taxon>
        <taxon>Actinomycetes</taxon>
        <taxon>Actinomycetales</taxon>
        <taxon>Actinomycetaceae</taxon>
        <taxon>Ancrocorticia</taxon>
    </lineage>
</organism>
<dbReference type="Proteomes" id="UP000245283">
    <property type="component" value="Unassembled WGS sequence"/>
</dbReference>
<name>A0A2V1K7V5_9ACTO</name>
<accession>A0A2V1K7V5</accession>